<protein>
    <recommendedName>
        <fullName evidence="3">DUF739 family protein</fullName>
    </recommendedName>
</protein>
<dbReference type="EMBL" id="SZVO01000014">
    <property type="protein sequence ID" value="TKT88731.1"/>
    <property type="molecule type" value="Genomic_DNA"/>
</dbReference>
<sequence>MATEIVNSYKNLVNNIGQLIEVSGYRNDYIAQKIGLTPVNFATKKKRGTLSVTEIEQIISIIENEDVEDYIMIEIMKSRKDEPTISLEQLEKEMGWK</sequence>
<organism evidence="1 2">
    <name type="scientific">Dyadobacter frigoris</name>
    <dbReference type="NCBI Taxonomy" id="2576211"/>
    <lineage>
        <taxon>Bacteria</taxon>
        <taxon>Pseudomonadati</taxon>
        <taxon>Bacteroidota</taxon>
        <taxon>Cytophagia</taxon>
        <taxon>Cytophagales</taxon>
        <taxon>Spirosomataceae</taxon>
        <taxon>Dyadobacter</taxon>
    </lineage>
</organism>
<comment type="caution">
    <text evidence="1">The sequence shown here is derived from an EMBL/GenBank/DDBJ whole genome shotgun (WGS) entry which is preliminary data.</text>
</comment>
<dbReference type="Proteomes" id="UP000304900">
    <property type="component" value="Unassembled WGS sequence"/>
</dbReference>
<reference evidence="1 2" key="1">
    <citation type="submission" date="2019-05" db="EMBL/GenBank/DDBJ databases">
        <title>Dyadobacter AR-3-8 sp. nov., isolated from arctic soil.</title>
        <authorList>
            <person name="Chaudhary D.K."/>
        </authorList>
    </citation>
    <scope>NUCLEOTIDE SEQUENCE [LARGE SCALE GENOMIC DNA]</scope>
    <source>
        <strain evidence="1 2">AR-3-8</strain>
    </source>
</reference>
<evidence type="ECO:0000313" key="2">
    <source>
        <dbReference type="Proteomes" id="UP000304900"/>
    </source>
</evidence>
<gene>
    <name evidence="1" type="ORF">FDK13_25855</name>
</gene>
<keyword evidence="2" id="KW-1185">Reference proteome</keyword>
<name>A0A4U6CYB4_9BACT</name>
<dbReference type="RefSeq" id="WP_137342913.1">
    <property type="nucleotide sequence ID" value="NZ_BSQH01000008.1"/>
</dbReference>
<dbReference type="OrthoDB" id="963045at2"/>
<accession>A0A4U6CYB4</accession>
<proteinExistence type="predicted"/>
<dbReference type="AlphaFoldDB" id="A0A4U6CYB4"/>
<evidence type="ECO:0008006" key="3">
    <source>
        <dbReference type="Google" id="ProtNLM"/>
    </source>
</evidence>
<evidence type="ECO:0000313" key="1">
    <source>
        <dbReference type="EMBL" id="TKT88731.1"/>
    </source>
</evidence>